<dbReference type="InterPro" id="IPR025945">
    <property type="entry name" value="DHHW"/>
</dbReference>
<dbReference type="Pfam" id="PF14286">
    <property type="entry name" value="DHHW"/>
    <property type="match status" value="1"/>
</dbReference>
<dbReference type="OrthoDB" id="175771at2"/>
<evidence type="ECO:0000313" key="2">
    <source>
        <dbReference type="EMBL" id="EGC04649.1"/>
    </source>
</evidence>
<evidence type="ECO:0008006" key="4">
    <source>
        <dbReference type="Google" id="ProtNLM"/>
    </source>
</evidence>
<dbReference type="eggNOG" id="ENOG502Z8CW">
    <property type="taxonomic scope" value="Bacteria"/>
</dbReference>
<keyword evidence="1" id="KW-1133">Transmembrane helix</keyword>
<sequence length="399" mass="44450">MANKGKEPTPPKTGHIVTTAVFAALIFGFSLAGIISPDRQFSEMENRTLQQIPEFSAERLKDGSFTGDIEQYMSDQIFMKDDLVTLKTGADRLLGKNYLNGVYFAKNGFYIQNYSENTAQVDTNIGCLNSFAESLDEGIPVSFLLVPNASCVLRDHLPSANICGDQMATVERIKQMLSDRIKLAFPAEALKAEAEDCYYRTDHHWTAHGAQLGYSQLRQTMGLPAVTGLTRTVEELHDFYGTLYSKAPSALAKSDTVSLVTYEENDITVKYVSQNGDHTPPDECAEIDGVPVKQGLYAEAPKSSKDKYAAIMGGNFALCEIETNAPSDERVLVLKDSYANAVLPELCAQFKHISLIDLRYYHMEDETVSEYVKSHGIDRVIYIYNVDFINSDNNFVWLE</sequence>
<dbReference type="Proteomes" id="UP000004259">
    <property type="component" value="Unassembled WGS sequence"/>
</dbReference>
<reference evidence="2 3" key="1">
    <citation type="submission" date="2011-02" db="EMBL/GenBank/DDBJ databases">
        <authorList>
            <person name="Nelson K.E."/>
            <person name="Sutton G."/>
            <person name="Torralba M."/>
            <person name="Durkin S."/>
            <person name="Harkins D."/>
            <person name="Montgomery R."/>
            <person name="Ziemer C."/>
            <person name="Klaassens E."/>
            <person name="Ocuiv P."/>
            <person name="Morrison M."/>
        </authorList>
    </citation>
    <scope>NUCLEOTIDE SEQUENCE [LARGE SCALE GENOMIC DNA]</scope>
    <source>
        <strain evidence="2 3">8</strain>
    </source>
</reference>
<keyword evidence="1" id="KW-0812">Transmembrane</keyword>
<gene>
    <name evidence="2" type="ORF">CUS_7329</name>
</gene>
<comment type="caution">
    <text evidence="2">The sequence shown here is derived from an EMBL/GenBank/DDBJ whole genome shotgun (WGS) entry which is preliminary data.</text>
</comment>
<dbReference type="EMBL" id="ADKM02000018">
    <property type="protein sequence ID" value="EGC04649.1"/>
    <property type="molecule type" value="Genomic_DNA"/>
</dbReference>
<evidence type="ECO:0000313" key="3">
    <source>
        <dbReference type="Proteomes" id="UP000004259"/>
    </source>
</evidence>
<organism evidence="2 3">
    <name type="scientific">Ruminococcus albus 8</name>
    <dbReference type="NCBI Taxonomy" id="246199"/>
    <lineage>
        <taxon>Bacteria</taxon>
        <taxon>Bacillati</taxon>
        <taxon>Bacillota</taxon>
        <taxon>Clostridia</taxon>
        <taxon>Eubacteriales</taxon>
        <taxon>Oscillospiraceae</taxon>
        <taxon>Ruminococcus</taxon>
    </lineage>
</organism>
<protein>
    <recommendedName>
        <fullName evidence="4">DHHW protein</fullName>
    </recommendedName>
</protein>
<keyword evidence="3" id="KW-1185">Reference proteome</keyword>
<keyword evidence="1" id="KW-0472">Membrane</keyword>
<dbReference type="STRING" id="246199.CUS_7329"/>
<name>E9S7V4_RUMAL</name>
<dbReference type="RefSeq" id="WP_002847105.1">
    <property type="nucleotide sequence ID" value="NZ_ADKM02000018.1"/>
</dbReference>
<evidence type="ECO:0000256" key="1">
    <source>
        <dbReference type="SAM" id="Phobius"/>
    </source>
</evidence>
<proteinExistence type="predicted"/>
<accession>E9S7V4</accession>
<dbReference type="AlphaFoldDB" id="E9S7V4"/>
<feature type="transmembrane region" description="Helical" evidence="1">
    <location>
        <begin position="16"/>
        <end position="35"/>
    </location>
</feature>